<sequence length="1336" mass="145423">MFVFAWSLLSTYAESVRKRRLHSALCAFFASPSAGESMIVCRPAAHRLTRLLGVGFSSWGAETANGSLARVASEPALDRPSSSSSSPTVSSIYRSELMEVVALPDECISSSDWRFLPSSSHFAPSASSVFFIVATAEKGMSLTNGDCPSSSSSPLPHSSLPSPTSPSGGENKEMIELQEGEVVLESTCVRVGWNRTRPHETLYACDMDTFTSVVFAWTCGLLRATLKGREEIGRMRTVWLSPPPSSSVNNNQSNGCSVSSGSGSVRSDDGSLTPRALSPCSVSSSTRRNGMRASMEDIVPLADSRPLLEQLFIGDAANSTSFGSLLSSALKAKLGSDGALNLMGNATLPRRGLTRRSQFAMGGGGGGGPNGLPPLPARDAFLSGGSLMGCVSSSVRSLRSSRSSLRHRQSSPLAWGGAELHARFAALSPRMLRDRPHSFSFRDRTPPPSPVEFEQQPSESKEASWRQQLQAAAAAAPTERRETERRTDSQLQTIQSEERIEDLSPIEWTVVKEESSAEPLFVADIRTQSAHLPYIDDGRSALSPSITISSDLDEHSLAEGRLDALDSAGVTTEVSSEDTLNQSISSIAEEEEGEMPLDVLRSSSARRSKITPPSIKRQDTEPPAKDRRSSQLLEASPKVHSARSPRRNGPAVSPMIEALRGCSKSECSTARDKVAVDPQLQRLTTIELLQRRRHSTMMYNLEDALYNHDGSRRRSLSPMALSASLQNAAFGGGSSSSIASGATDILRGSLFDTRRRSQSRRLHSASREKGKPKMKPPCVLVYTAGVSSTYDRIHSVLSSLLPSSVYTVFNISPEAIRKHHWIDPSSACLILADTHELDDAAWKQLQEYFNKSGKMIFVCQNSLLASISSCESVKKQVTLLRMAFGEKASGSMSKDLEGFLKKTLKALAKSGEVHERYQSKDLVGGLKYSVVLSKKQDSPLLLYMESGGAHSASAVFSDATTDQLLAPGSRIVADALARIGVKIDEAVRAPSLSIGYFISDEEFLNECKSLRYGAEIGDAPKLFMRRRDLIADHPLPSPSPALLPIQVLTREEASSTCSFDTKKYYARLATRCLGRNVLFVPVTTTTIDVCRSLSDALPGYDGMCVVARQQLRGQGRGGNEFISPVGVAMFNFSYSLPASCALAKCPSFIQHVACVSLAAGVHDLSGMEDFPLQDFPLRVKWPNDFYFNRSHKIGGLLVSAKSRDDAVEFSVGIGINVSNSLPTTCLNDMLPDNSPESANFSIEEVIAMTMNKFEYFVNVYENKGQAAFLEHYYKHWLHSREEVTLGDENEKVVIRGLDKYGFLECRSRKTPSKLYSVADDGNTFDMMKGLIRMKIK</sequence>
<feature type="compositionally biased region" description="Basic and acidic residues" evidence="1">
    <location>
        <begin position="616"/>
        <end position="629"/>
    </location>
</feature>
<feature type="region of interest" description="Disordered" evidence="1">
    <location>
        <begin position="587"/>
        <end position="652"/>
    </location>
</feature>
<dbReference type="InterPro" id="IPR004143">
    <property type="entry name" value="BPL_LPL_catalytic"/>
</dbReference>
<feature type="region of interest" description="Disordered" evidence="1">
    <location>
        <begin position="238"/>
        <end position="291"/>
    </location>
</feature>
<feature type="region of interest" description="Disordered" evidence="1">
    <location>
        <begin position="754"/>
        <end position="774"/>
    </location>
</feature>
<proteinExistence type="predicted"/>
<accession>A0A2A6B5V3</accession>
<dbReference type="Pfam" id="PF03099">
    <property type="entry name" value="BPL_LplA_LipB"/>
    <property type="match status" value="1"/>
</dbReference>
<reference evidence="3" key="1">
    <citation type="journal article" date="2008" name="Nat. Genet.">
        <title>The Pristionchus pacificus genome provides a unique perspective on nematode lifestyle and parasitism.</title>
        <authorList>
            <person name="Dieterich C."/>
            <person name="Clifton S.W."/>
            <person name="Schuster L.N."/>
            <person name="Chinwalla A."/>
            <person name="Delehaunty K."/>
            <person name="Dinkelacker I."/>
            <person name="Fulton L."/>
            <person name="Fulton R."/>
            <person name="Godfrey J."/>
            <person name="Minx P."/>
            <person name="Mitreva M."/>
            <person name="Roeseler W."/>
            <person name="Tian H."/>
            <person name="Witte H."/>
            <person name="Yang S.P."/>
            <person name="Wilson R.K."/>
            <person name="Sommer R.J."/>
        </authorList>
    </citation>
    <scope>NUCLEOTIDE SEQUENCE [LARGE SCALE GENOMIC DNA]</scope>
    <source>
        <strain evidence="3">PS312</strain>
    </source>
</reference>
<organism evidence="2 3">
    <name type="scientific">Pristionchus pacificus</name>
    <name type="common">Parasitic nematode worm</name>
    <dbReference type="NCBI Taxonomy" id="54126"/>
    <lineage>
        <taxon>Eukaryota</taxon>
        <taxon>Metazoa</taxon>
        <taxon>Ecdysozoa</taxon>
        <taxon>Nematoda</taxon>
        <taxon>Chromadorea</taxon>
        <taxon>Rhabditida</taxon>
        <taxon>Rhabditina</taxon>
        <taxon>Diplogasteromorpha</taxon>
        <taxon>Diplogasteroidea</taxon>
        <taxon>Neodiplogasteridae</taxon>
        <taxon>Pristionchus</taxon>
    </lineage>
</organism>
<feature type="region of interest" description="Disordered" evidence="1">
    <location>
        <begin position="143"/>
        <end position="171"/>
    </location>
</feature>
<dbReference type="EnsemblMetazoa" id="PPA09969.1">
    <property type="protein sequence ID" value="PPA09969.1"/>
    <property type="gene ID" value="WBGene00099523"/>
</dbReference>
<dbReference type="SUPFAM" id="SSF55681">
    <property type="entry name" value="Class II aaRS and biotin synthetases"/>
    <property type="match status" value="1"/>
</dbReference>
<dbReference type="PROSITE" id="PS51733">
    <property type="entry name" value="BPL_LPL_CATALYTIC"/>
    <property type="match status" value="1"/>
</dbReference>
<name>A0A2A6B5V3_PRIPA</name>
<keyword evidence="3" id="KW-1185">Reference proteome</keyword>
<dbReference type="OrthoDB" id="10250105at2759"/>
<evidence type="ECO:0000256" key="1">
    <source>
        <dbReference type="SAM" id="MobiDB-lite"/>
    </source>
</evidence>
<gene>
    <name evidence="2" type="primary">WBGene00099523</name>
</gene>
<dbReference type="PANTHER" id="PTHR12835:SF5">
    <property type="entry name" value="BIOTIN--PROTEIN LIGASE"/>
    <property type="match status" value="1"/>
</dbReference>
<reference evidence="2" key="2">
    <citation type="submission" date="2022-06" db="UniProtKB">
        <authorList>
            <consortium name="EnsemblMetazoa"/>
        </authorList>
    </citation>
    <scope>IDENTIFICATION</scope>
    <source>
        <strain evidence="2">PS312</strain>
    </source>
</reference>
<dbReference type="PANTHER" id="PTHR12835">
    <property type="entry name" value="BIOTIN PROTEIN LIGASE"/>
    <property type="match status" value="1"/>
</dbReference>
<dbReference type="InterPro" id="IPR045864">
    <property type="entry name" value="aa-tRNA-synth_II/BPL/LPL"/>
</dbReference>
<evidence type="ECO:0000313" key="3">
    <source>
        <dbReference type="Proteomes" id="UP000005239"/>
    </source>
</evidence>
<protein>
    <submittedName>
        <fullName evidence="2">Bpl-1</fullName>
    </submittedName>
</protein>
<feature type="compositionally biased region" description="Low complexity" evidence="1">
    <location>
        <begin position="148"/>
        <end position="167"/>
    </location>
</feature>
<dbReference type="Gene3D" id="3.30.930.10">
    <property type="entry name" value="Bira Bifunctional Protein, Domain 2"/>
    <property type="match status" value="1"/>
</dbReference>
<dbReference type="GO" id="GO:0004077">
    <property type="term" value="F:biotin--[biotin carboxyl-carrier protein] ligase activity"/>
    <property type="evidence" value="ECO:0000318"/>
    <property type="project" value="GO_Central"/>
</dbReference>
<feature type="region of interest" description="Disordered" evidence="1">
    <location>
        <begin position="436"/>
        <end position="493"/>
    </location>
</feature>
<dbReference type="Proteomes" id="UP000005239">
    <property type="component" value="Unassembled WGS sequence"/>
</dbReference>
<feature type="compositionally biased region" description="Low complexity" evidence="1">
    <location>
        <begin position="246"/>
        <end position="265"/>
    </location>
</feature>
<evidence type="ECO:0000313" key="2">
    <source>
        <dbReference type="EnsemblMetazoa" id="PPA09969.1"/>
    </source>
</evidence>
<dbReference type="GO" id="GO:0005737">
    <property type="term" value="C:cytoplasm"/>
    <property type="evidence" value="ECO:0000318"/>
    <property type="project" value="GO_Central"/>
</dbReference>
<accession>A0A8R1U978</accession>
<feature type="compositionally biased region" description="Basic and acidic residues" evidence="1">
    <location>
        <begin position="478"/>
        <end position="488"/>
    </location>
</feature>
<feature type="compositionally biased region" description="Basic and acidic residues" evidence="1">
    <location>
        <begin position="436"/>
        <end position="445"/>
    </location>
</feature>